<dbReference type="SUPFAM" id="SSF47874">
    <property type="entry name" value="Annexin"/>
    <property type="match status" value="1"/>
</dbReference>
<organism evidence="7 8">
    <name type="scientific">Pseudolycoriella hygida</name>
    <dbReference type="NCBI Taxonomy" id="35572"/>
    <lineage>
        <taxon>Eukaryota</taxon>
        <taxon>Metazoa</taxon>
        <taxon>Ecdysozoa</taxon>
        <taxon>Arthropoda</taxon>
        <taxon>Hexapoda</taxon>
        <taxon>Insecta</taxon>
        <taxon>Pterygota</taxon>
        <taxon>Neoptera</taxon>
        <taxon>Endopterygota</taxon>
        <taxon>Diptera</taxon>
        <taxon>Nematocera</taxon>
        <taxon>Sciaroidea</taxon>
        <taxon>Sciaridae</taxon>
        <taxon>Pseudolycoriella</taxon>
    </lineage>
</organism>
<gene>
    <name evidence="7" type="primary">AnxB10_3</name>
    <name evidence="7" type="ORF">Bhyg_09550</name>
</gene>
<dbReference type="InterPro" id="IPR018252">
    <property type="entry name" value="Annexin_repeat_CS"/>
</dbReference>
<dbReference type="AlphaFoldDB" id="A0A9Q0N6M2"/>
<name>A0A9Q0N6M2_9DIPT</name>
<dbReference type="PROSITE" id="PS51897">
    <property type="entry name" value="ANNEXIN_2"/>
    <property type="match status" value="4"/>
</dbReference>
<dbReference type="GO" id="GO:0005737">
    <property type="term" value="C:cytoplasm"/>
    <property type="evidence" value="ECO:0007669"/>
    <property type="project" value="TreeGrafter"/>
</dbReference>
<keyword evidence="3 6" id="KW-0106">Calcium</keyword>
<dbReference type="PANTHER" id="PTHR10502">
    <property type="entry name" value="ANNEXIN"/>
    <property type="match status" value="1"/>
</dbReference>
<dbReference type="InterPro" id="IPR018502">
    <property type="entry name" value="Annexin_repeat"/>
</dbReference>
<evidence type="ECO:0000256" key="3">
    <source>
        <dbReference type="ARBA" id="ARBA00022837"/>
    </source>
</evidence>
<dbReference type="GO" id="GO:0012506">
    <property type="term" value="C:vesicle membrane"/>
    <property type="evidence" value="ECO:0007669"/>
    <property type="project" value="TreeGrafter"/>
</dbReference>
<evidence type="ECO:0000256" key="5">
    <source>
        <dbReference type="ARBA" id="ARBA00023302"/>
    </source>
</evidence>
<dbReference type="GO" id="GO:0005634">
    <property type="term" value="C:nucleus"/>
    <property type="evidence" value="ECO:0007669"/>
    <property type="project" value="TreeGrafter"/>
</dbReference>
<evidence type="ECO:0000256" key="6">
    <source>
        <dbReference type="RuleBase" id="RU003540"/>
    </source>
</evidence>
<dbReference type="GO" id="GO:0005509">
    <property type="term" value="F:calcium ion binding"/>
    <property type="evidence" value="ECO:0007669"/>
    <property type="project" value="InterPro"/>
</dbReference>
<protein>
    <recommendedName>
        <fullName evidence="6">Annexin</fullName>
    </recommendedName>
</protein>
<evidence type="ECO:0000313" key="7">
    <source>
        <dbReference type="EMBL" id="KAJ6644581.1"/>
    </source>
</evidence>
<dbReference type="GO" id="GO:0005886">
    <property type="term" value="C:plasma membrane"/>
    <property type="evidence" value="ECO:0007669"/>
    <property type="project" value="TreeGrafter"/>
</dbReference>
<dbReference type="PROSITE" id="PS00223">
    <property type="entry name" value="ANNEXIN_1"/>
    <property type="match status" value="1"/>
</dbReference>
<dbReference type="InterPro" id="IPR037104">
    <property type="entry name" value="Annexin_sf"/>
</dbReference>
<dbReference type="FunFam" id="1.10.220.10:FF:000002">
    <property type="entry name" value="Annexin"/>
    <property type="match status" value="1"/>
</dbReference>
<dbReference type="OrthoDB" id="37886at2759"/>
<dbReference type="Gene3D" id="1.10.220.10">
    <property type="entry name" value="Annexin"/>
    <property type="match status" value="4"/>
</dbReference>
<dbReference type="GO" id="GO:0005544">
    <property type="term" value="F:calcium-dependent phospholipid binding"/>
    <property type="evidence" value="ECO:0007669"/>
    <property type="project" value="UniProtKB-KW"/>
</dbReference>
<keyword evidence="2 6" id="KW-0677">Repeat</keyword>
<keyword evidence="4 6" id="KW-0041">Annexin</keyword>
<dbReference type="EMBL" id="WJQU01000002">
    <property type="protein sequence ID" value="KAJ6644581.1"/>
    <property type="molecule type" value="Genomic_DNA"/>
</dbReference>
<dbReference type="FunFam" id="1.10.220.10:FF:000001">
    <property type="entry name" value="Annexin"/>
    <property type="match status" value="1"/>
</dbReference>
<evidence type="ECO:0000256" key="4">
    <source>
        <dbReference type="ARBA" id="ARBA00023216"/>
    </source>
</evidence>
<dbReference type="InterPro" id="IPR001464">
    <property type="entry name" value="Annexin"/>
</dbReference>
<sequence length="317" mass="35452">MEYSPTIIPFENFNAEEDGKQLRAAMKGFGTDEQVIIDVLTSRSNDQRQEIAVWFKNFLGRDLIDDLKSELGGKFEDVIIALMLKPDEYLCKQLHKAMAGMGTDESTLIEILCTKTNEEISRLIGAYEDLYDRPLEEDLCSETGGYFRRLLVMILSGARDQTGEVDVELAQQQAAELFNAGEGKLGTDEEVFNRVISHGSFPHLRHVFEEYKHLSGKTIEQAVKDEMSGDLQEAILAIIESVQSTSAFFAKRLFTAMEGMGTDDATLIRIIVSRSEMDLGSIKSEFERLYDRTLLSAVKSETSGDYKHALCSIIGSA</sequence>
<comment type="caution">
    <text evidence="7">The sequence shown here is derived from an EMBL/GenBank/DDBJ whole genome shotgun (WGS) entry which is preliminary data.</text>
</comment>
<keyword evidence="5 6" id="KW-0111">Calcium/phospholipid-binding</keyword>
<dbReference type="FunFam" id="1.10.220.10:FF:000004">
    <property type="entry name" value="Annexin"/>
    <property type="match status" value="1"/>
</dbReference>
<dbReference type="Proteomes" id="UP001151699">
    <property type="component" value="Chromosome B"/>
</dbReference>
<reference evidence="7" key="1">
    <citation type="submission" date="2022-07" db="EMBL/GenBank/DDBJ databases">
        <authorList>
            <person name="Trinca V."/>
            <person name="Uliana J.V.C."/>
            <person name="Torres T.T."/>
            <person name="Ward R.J."/>
            <person name="Monesi N."/>
        </authorList>
    </citation>
    <scope>NUCLEOTIDE SEQUENCE</scope>
    <source>
        <strain evidence="7">HSMRA1968</strain>
        <tissue evidence="7">Whole embryos</tissue>
    </source>
</reference>
<dbReference type="PRINTS" id="PR00196">
    <property type="entry name" value="ANNEXIN"/>
</dbReference>
<keyword evidence="8" id="KW-1185">Reference proteome</keyword>
<proteinExistence type="inferred from homology"/>
<comment type="domain">
    <text evidence="6">A pair of annexin repeats may form one binding site for calcium and phospholipid.</text>
</comment>
<accession>A0A9Q0N6M2</accession>
<dbReference type="SMART" id="SM00335">
    <property type="entry name" value="ANX"/>
    <property type="match status" value="4"/>
</dbReference>
<dbReference type="Pfam" id="PF00191">
    <property type="entry name" value="Annexin"/>
    <property type="match status" value="4"/>
</dbReference>
<dbReference type="GO" id="GO:0001786">
    <property type="term" value="F:phosphatidylserine binding"/>
    <property type="evidence" value="ECO:0007669"/>
    <property type="project" value="TreeGrafter"/>
</dbReference>
<comment type="similarity">
    <text evidence="1 6">Belongs to the annexin family.</text>
</comment>
<evidence type="ECO:0000313" key="8">
    <source>
        <dbReference type="Proteomes" id="UP001151699"/>
    </source>
</evidence>
<dbReference type="PANTHER" id="PTHR10502:SF177">
    <property type="entry name" value="ANNEXIN B10"/>
    <property type="match status" value="1"/>
</dbReference>
<evidence type="ECO:0000256" key="2">
    <source>
        <dbReference type="ARBA" id="ARBA00022737"/>
    </source>
</evidence>
<evidence type="ECO:0000256" key="1">
    <source>
        <dbReference type="ARBA" id="ARBA00007831"/>
    </source>
</evidence>
<dbReference type="FunFam" id="1.10.220.10:FF:000010">
    <property type="entry name" value="Annexin"/>
    <property type="match status" value="1"/>
</dbReference>